<dbReference type="NCBIfam" id="NF001263">
    <property type="entry name" value="PRK00226.1-4"/>
    <property type="match status" value="1"/>
</dbReference>
<dbReference type="PROSITE" id="PS00829">
    <property type="entry name" value="GREAB_1"/>
    <property type="match status" value="1"/>
</dbReference>
<dbReference type="GO" id="GO:0003677">
    <property type="term" value="F:DNA binding"/>
    <property type="evidence" value="ECO:0007669"/>
    <property type="project" value="UniProtKB-UniRule"/>
</dbReference>
<dbReference type="EMBL" id="BBVC01000074">
    <property type="protein sequence ID" value="GAO98630.1"/>
    <property type="molecule type" value="Genomic_DNA"/>
</dbReference>
<sequence length="157" mass="17185">MQRIPMTAGGFSRLQEELKHLKTVERIAVIKAISEARALGDLSENAEYHAARERQGFIEGRIAELEAKLSLAEVIDVAKLKGDIVRFGASVKLIDEETEEESIYQIVGVDESDIKKGFLSISAPLARSLIGKKTGDSVEVHTPGGSKTYEIISVEFV</sequence>
<dbReference type="AlphaFoldDB" id="A0A0K8MDK8"/>
<dbReference type="GO" id="GO:0032784">
    <property type="term" value="P:regulation of DNA-templated transcription elongation"/>
    <property type="evidence" value="ECO:0007669"/>
    <property type="project" value="UniProtKB-UniRule"/>
</dbReference>
<evidence type="ECO:0000256" key="4">
    <source>
        <dbReference type="ARBA" id="ARBA00023125"/>
    </source>
</evidence>
<dbReference type="InterPro" id="IPR036953">
    <property type="entry name" value="GreA/GreB_C_sf"/>
</dbReference>
<dbReference type="PANTHER" id="PTHR30437">
    <property type="entry name" value="TRANSCRIPTION ELONGATION FACTOR GREA"/>
    <property type="match status" value="1"/>
</dbReference>
<protein>
    <recommendedName>
        <fullName evidence="2 8">Transcription elongation factor GreA</fullName>
    </recommendedName>
    <alternativeName>
        <fullName evidence="7 8">Transcript cleavage factor GreA</fullName>
    </alternativeName>
</protein>
<dbReference type="STRING" id="1629334.Cva_01294"/>
<evidence type="ECO:0000313" key="12">
    <source>
        <dbReference type="EMBL" id="GAO98630.1"/>
    </source>
</evidence>
<evidence type="ECO:0000256" key="5">
    <source>
        <dbReference type="ARBA" id="ARBA00023163"/>
    </source>
</evidence>
<dbReference type="NCBIfam" id="TIGR01462">
    <property type="entry name" value="greA"/>
    <property type="match status" value="1"/>
</dbReference>
<dbReference type="Pfam" id="PF03449">
    <property type="entry name" value="GreA_GreB_N"/>
    <property type="match status" value="1"/>
</dbReference>
<dbReference type="NCBIfam" id="NF001261">
    <property type="entry name" value="PRK00226.1-2"/>
    <property type="match status" value="1"/>
</dbReference>
<dbReference type="InterPro" id="IPR001437">
    <property type="entry name" value="Tscrpt_elong_fac_GreA/B_C"/>
</dbReference>
<evidence type="ECO:0000313" key="13">
    <source>
        <dbReference type="Proteomes" id="UP000036771"/>
    </source>
</evidence>
<evidence type="ECO:0000259" key="11">
    <source>
        <dbReference type="Pfam" id="PF03449"/>
    </source>
</evidence>
<feature type="domain" description="Transcription elongation factor GreA/GreB C-terminal" evidence="10">
    <location>
        <begin position="83"/>
        <end position="155"/>
    </location>
</feature>
<dbReference type="PIRSF" id="PIRSF006092">
    <property type="entry name" value="GreA_GreB"/>
    <property type="match status" value="1"/>
</dbReference>
<comment type="function">
    <text evidence="6 8 9">Necessary for efficient RNA polymerase transcription elongation past template-encoded arresting sites. The arresting sites in DNA have the property of trapping a certain fraction of elongating RNA polymerases that pass through, resulting in locked ternary complexes. Cleavage of the nascent transcript by cleavage factors such as GreA or GreB allows the resumption of elongation from the new 3'terminus. GreA releases sequences of 2 to 3 nucleotides.</text>
</comment>
<evidence type="ECO:0000256" key="1">
    <source>
        <dbReference type="ARBA" id="ARBA00008213"/>
    </source>
</evidence>
<dbReference type="GO" id="GO:0003746">
    <property type="term" value="F:translation elongation factor activity"/>
    <property type="evidence" value="ECO:0007669"/>
    <property type="project" value="UniProtKB-KW"/>
</dbReference>
<evidence type="ECO:0000256" key="7">
    <source>
        <dbReference type="ARBA" id="ARBA00030776"/>
    </source>
</evidence>
<reference evidence="12 13" key="1">
    <citation type="submission" date="2015-03" db="EMBL/GenBank/DDBJ databases">
        <title>Caedibacter varicaedens, whole genome shotgun sequence.</title>
        <authorList>
            <person name="Suzuki H."/>
            <person name="Dapper A.L."/>
            <person name="Gibson A.K."/>
            <person name="Jackson C."/>
            <person name="Lee H."/>
            <person name="Pejaver V.R."/>
            <person name="Doak T."/>
            <person name="Lynch M."/>
        </authorList>
    </citation>
    <scope>NUCLEOTIDE SEQUENCE [LARGE SCALE GENOMIC DNA]</scope>
</reference>
<dbReference type="Gene3D" id="3.10.50.30">
    <property type="entry name" value="Transcription elongation factor, GreA/GreB, C-terminal domain"/>
    <property type="match status" value="1"/>
</dbReference>
<dbReference type="FunFam" id="3.10.50.30:FF:000001">
    <property type="entry name" value="Transcription elongation factor GreA"/>
    <property type="match status" value="1"/>
</dbReference>
<feature type="domain" description="Transcription elongation factor GreA/GreB N-terminal" evidence="11">
    <location>
        <begin position="4"/>
        <end position="74"/>
    </location>
</feature>
<organism evidence="12 13">
    <name type="scientific">Caedimonas varicaedens</name>
    <dbReference type="NCBI Taxonomy" id="1629334"/>
    <lineage>
        <taxon>Bacteria</taxon>
        <taxon>Pseudomonadati</taxon>
        <taxon>Pseudomonadota</taxon>
        <taxon>Alphaproteobacteria</taxon>
        <taxon>Holosporales</taxon>
        <taxon>Caedimonadaceae</taxon>
        <taxon>Caedimonas</taxon>
    </lineage>
</organism>
<comment type="caution">
    <text evidence="12">The sequence shown here is derived from an EMBL/GenBank/DDBJ whole genome shotgun (WGS) entry which is preliminary data.</text>
</comment>
<dbReference type="InterPro" id="IPR036805">
    <property type="entry name" value="Tscrpt_elong_fac_GreA/B_N_sf"/>
</dbReference>
<dbReference type="PANTHER" id="PTHR30437:SF4">
    <property type="entry name" value="TRANSCRIPTION ELONGATION FACTOR GREA"/>
    <property type="match status" value="1"/>
</dbReference>
<dbReference type="SUPFAM" id="SSF54534">
    <property type="entry name" value="FKBP-like"/>
    <property type="match status" value="1"/>
</dbReference>
<proteinExistence type="inferred from homology"/>
<accession>A0A0K8MDK8</accession>
<dbReference type="GO" id="GO:0070063">
    <property type="term" value="F:RNA polymerase binding"/>
    <property type="evidence" value="ECO:0007669"/>
    <property type="project" value="InterPro"/>
</dbReference>
<keyword evidence="13" id="KW-1185">Reference proteome</keyword>
<keyword evidence="3 8" id="KW-0805">Transcription regulation</keyword>
<evidence type="ECO:0000256" key="9">
    <source>
        <dbReference type="RuleBase" id="RU000556"/>
    </source>
</evidence>
<keyword evidence="4 8" id="KW-0238">DNA-binding</keyword>
<evidence type="ECO:0000259" key="10">
    <source>
        <dbReference type="Pfam" id="PF01272"/>
    </source>
</evidence>
<dbReference type="InterPro" id="IPR006359">
    <property type="entry name" value="Tscrpt_elong_fac_GreA"/>
</dbReference>
<gene>
    <name evidence="8 12" type="primary">greA</name>
    <name evidence="12" type="ORF">Cva_01294</name>
</gene>
<dbReference type="InterPro" id="IPR023459">
    <property type="entry name" value="Tscrpt_elong_fac_GreA/B_fam"/>
</dbReference>
<dbReference type="OrthoDB" id="9808774at2"/>
<dbReference type="InterPro" id="IPR022691">
    <property type="entry name" value="Tscrpt_elong_fac_GreA/B_N"/>
</dbReference>
<evidence type="ECO:0000256" key="8">
    <source>
        <dbReference type="HAMAP-Rule" id="MF_00105"/>
    </source>
</evidence>
<keyword evidence="12" id="KW-0648">Protein biosynthesis</keyword>
<dbReference type="FunFam" id="1.10.287.180:FF:000001">
    <property type="entry name" value="Transcription elongation factor GreA"/>
    <property type="match status" value="1"/>
</dbReference>
<dbReference type="SUPFAM" id="SSF46557">
    <property type="entry name" value="GreA transcript cleavage protein, N-terminal domain"/>
    <property type="match status" value="1"/>
</dbReference>
<evidence type="ECO:0000256" key="2">
    <source>
        <dbReference type="ARBA" id="ARBA00013729"/>
    </source>
</evidence>
<keyword evidence="12" id="KW-0251">Elongation factor</keyword>
<dbReference type="Gene3D" id="1.10.287.180">
    <property type="entry name" value="Transcription elongation factor, GreA/GreB, N-terminal domain"/>
    <property type="match status" value="1"/>
</dbReference>
<dbReference type="InterPro" id="IPR018151">
    <property type="entry name" value="TF_GreA/GreB_CS"/>
</dbReference>
<dbReference type="GO" id="GO:0006354">
    <property type="term" value="P:DNA-templated transcription elongation"/>
    <property type="evidence" value="ECO:0007669"/>
    <property type="project" value="TreeGrafter"/>
</dbReference>
<dbReference type="HAMAP" id="MF_00105">
    <property type="entry name" value="GreA_GreB"/>
    <property type="match status" value="1"/>
</dbReference>
<dbReference type="NCBIfam" id="NF001264">
    <property type="entry name" value="PRK00226.1-5"/>
    <property type="match status" value="1"/>
</dbReference>
<evidence type="ECO:0000256" key="6">
    <source>
        <dbReference type="ARBA" id="ARBA00024916"/>
    </source>
</evidence>
<name>A0A0K8MDK8_9PROT</name>
<dbReference type="InterPro" id="IPR028624">
    <property type="entry name" value="Tscrpt_elong_fac_GreA/B"/>
</dbReference>
<keyword evidence="5 8" id="KW-0804">Transcription</keyword>
<dbReference type="Proteomes" id="UP000036771">
    <property type="component" value="Unassembled WGS sequence"/>
</dbReference>
<dbReference type="Pfam" id="PF01272">
    <property type="entry name" value="GreA_GreB"/>
    <property type="match status" value="1"/>
</dbReference>
<comment type="similarity">
    <text evidence="1 8 9">Belongs to the GreA/GreB family.</text>
</comment>
<evidence type="ECO:0000256" key="3">
    <source>
        <dbReference type="ARBA" id="ARBA00023015"/>
    </source>
</evidence>